<dbReference type="EMBL" id="FOTV01000003">
    <property type="protein sequence ID" value="SFL50803.1"/>
    <property type="molecule type" value="Genomic_DNA"/>
</dbReference>
<dbReference type="Proteomes" id="UP000199211">
    <property type="component" value="Unassembled WGS sequence"/>
</dbReference>
<comment type="caution">
    <text evidence="1">The sequence shown here is derived from an EMBL/GenBank/DDBJ whole genome shotgun (WGS) entry which is preliminary data.</text>
</comment>
<dbReference type="RefSeq" id="WP_091641535.1">
    <property type="nucleotide sequence ID" value="NZ_DCAM01000034.1"/>
</dbReference>
<organism evidence="1 2">
    <name type="scientific">Marinobacter salarius</name>
    <dbReference type="NCBI Taxonomy" id="1420917"/>
    <lineage>
        <taxon>Bacteria</taxon>
        <taxon>Pseudomonadati</taxon>
        <taxon>Pseudomonadota</taxon>
        <taxon>Gammaproteobacteria</taxon>
        <taxon>Pseudomonadales</taxon>
        <taxon>Marinobacteraceae</taxon>
        <taxon>Marinobacter</taxon>
    </lineage>
</organism>
<gene>
    <name evidence="1" type="ORF">SAMN04487868_10389</name>
</gene>
<evidence type="ECO:0000313" key="1">
    <source>
        <dbReference type="EMBL" id="SFL50803.1"/>
    </source>
</evidence>
<sequence>MSLSNSEKEDLLKIIEVLFGHDSEIARLKDSFSVRTVEAVEEALETLVRCNANMRSLVVGLIGGAGLFVRGWLRQILSKLRSELESKRIKFDGLACKVVMAYNWRSAIIISTH</sequence>
<keyword evidence="2" id="KW-1185">Reference proteome</keyword>
<accession>A0ABY1FKN7</accession>
<name>A0ABY1FKN7_9GAMM</name>
<proteinExistence type="predicted"/>
<reference evidence="1 2" key="1">
    <citation type="submission" date="2016-10" db="EMBL/GenBank/DDBJ databases">
        <authorList>
            <person name="Varghese N."/>
            <person name="Submissions S."/>
        </authorList>
    </citation>
    <scope>NUCLEOTIDE SEQUENCE [LARGE SCALE GENOMIC DNA]</scope>
    <source>
        <strain evidence="1 2">DSM 26291</strain>
    </source>
</reference>
<evidence type="ECO:0000313" key="2">
    <source>
        <dbReference type="Proteomes" id="UP000199211"/>
    </source>
</evidence>
<protein>
    <submittedName>
        <fullName evidence="1">Uncharacterized protein</fullName>
    </submittedName>
</protein>